<dbReference type="Proteomes" id="UP001230649">
    <property type="component" value="Unassembled WGS sequence"/>
</dbReference>
<gene>
    <name evidence="1" type="ORF">QFC20_007782</name>
</gene>
<reference evidence="1" key="1">
    <citation type="submission" date="2023-04" db="EMBL/GenBank/DDBJ databases">
        <title>Draft Genome sequencing of Naganishia species isolated from polar environments using Oxford Nanopore Technology.</title>
        <authorList>
            <person name="Leo P."/>
            <person name="Venkateswaran K."/>
        </authorList>
    </citation>
    <scope>NUCLEOTIDE SEQUENCE</scope>
    <source>
        <strain evidence="1">MNA-CCFEE 5262</strain>
    </source>
</reference>
<keyword evidence="2" id="KW-1185">Reference proteome</keyword>
<dbReference type="EMBL" id="JASBWS010000220">
    <property type="protein sequence ID" value="KAJ9090899.1"/>
    <property type="molecule type" value="Genomic_DNA"/>
</dbReference>
<sequence length="339" mass="38583">MQSHFFPPDGGPSGFDYGAANVTIEPLLGNVTSAPSDAYLAFFPSGLGVLGMISHLLTHPKIKDWLQLILLGLAAEFTRRLSGYLLVWAREIFCITSAHATSDDSYDWLMTYWMQDKRWKDRCRKFDCEVSKVSGRARMRPWMKSEENNSIGDKTAPPKPRYVPRLGETHIVRMGAVFIMLHRKENKKAAWYYDKECLEVTMLTFSREKFQDLLALAKTAFIADEEAKITIKMIDESKDDGEWRQVAKKHKRPLTSVVTEAVVKERLERDILEFCQSEEWYISRGDPWRRGFLLHGVPGSGKTSLIHSLASACDLDIYVVSLATKGMTDSKLNRCMTAV</sequence>
<evidence type="ECO:0000313" key="1">
    <source>
        <dbReference type="EMBL" id="KAJ9090899.1"/>
    </source>
</evidence>
<protein>
    <submittedName>
        <fullName evidence="1">Uncharacterized protein</fullName>
    </submittedName>
</protein>
<comment type="caution">
    <text evidence="1">The sequence shown here is derived from an EMBL/GenBank/DDBJ whole genome shotgun (WGS) entry which is preliminary data.</text>
</comment>
<organism evidence="1 2">
    <name type="scientific">Naganishia adeliensis</name>
    <dbReference type="NCBI Taxonomy" id="92952"/>
    <lineage>
        <taxon>Eukaryota</taxon>
        <taxon>Fungi</taxon>
        <taxon>Dikarya</taxon>
        <taxon>Basidiomycota</taxon>
        <taxon>Agaricomycotina</taxon>
        <taxon>Tremellomycetes</taxon>
        <taxon>Filobasidiales</taxon>
        <taxon>Filobasidiaceae</taxon>
        <taxon>Naganishia</taxon>
    </lineage>
</organism>
<accession>A0ACC2UVZ7</accession>
<name>A0ACC2UVZ7_9TREE</name>
<proteinExistence type="predicted"/>
<evidence type="ECO:0000313" key="2">
    <source>
        <dbReference type="Proteomes" id="UP001230649"/>
    </source>
</evidence>
<feature type="non-terminal residue" evidence="1">
    <location>
        <position position="339"/>
    </location>
</feature>